<feature type="non-terminal residue" evidence="1">
    <location>
        <position position="90"/>
    </location>
</feature>
<dbReference type="AlphaFoldDB" id="X1CYF2"/>
<dbReference type="EMBL" id="BART01029167">
    <property type="protein sequence ID" value="GAG97942.1"/>
    <property type="molecule type" value="Genomic_DNA"/>
</dbReference>
<proteinExistence type="predicted"/>
<organism evidence="1">
    <name type="scientific">marine sediment metagenome</name>
    <dbReference type="NCBI Taxonomy" id="412755"/>
    <lineage>
        <taxon>unclassified sequences</taxon>
        <taxon>metagenomes</taxon>
        <taxon>ecological metagenomes</taxon>
    </lineage>
</organism>
<name>X1CYF2_9ZZZZ</name>
<reference evidence="1" key="1">
    <citation type="journal article" date="2014" name="Front. Microbiol.">
        <title>High frequency of phylogenetically diverse reductive dehalogenase-homologous genes in deep subseafloor sedimentary metagenomes.</title>
        <authorList>
            <person name="Kawai M."/>
            <person name="Futagami T."/>
            <person name="Toyoda A."/>
            <person name="Takaki Y."/>
            <person name="Nishi S."/>
            <person name="Hori S."/>
            <person name="Arai W."/>
            <person name="Tsubouchi T."/>
            <person name="Morono Y."/>
            <person name="Uchiyama I."/>
            <person name="Ito T."/>
            <person name="Fujiyama A."/>
            <person name="Inagaki F."/>
            <person name="Takami H."/>
        </authorList>
    </citation>
    <scope>NUCLEOTIDE SEQUENCE</scope>
    <source>
        <strain evidence="1">Expedition CK06-06</strain>
    </source>
</reference>
<evidence type="ECO:0000313" key="1">
    <source>
        <dbReference type="EMBL" id="GAG97942.1"/>
    </source>
</evidence>
<comment type="caution">
    <text evidence="1">The sequence shown here is derived from an EMBL/GenBank/DDBJ whole genome shotgun (WGS) entry which is preliminary data.</text>
</comment>
<accession>X1CYF2</accession>
<gene>
    <name evidence="1" type="ORF">S01H4_51254</name>
</gene>
<sequence length="90" mass="10139">MFSTSKRLISCFAPYFSAIESFLSEPSTAITSNPLAKATWVSNKPNFPSPYLLHEIPRKISYKEATFIEPLAAAYQTFEMMPLADEDKVI</sequence>
<protein>
    <submittedName>
        <fullName evidence="1">Uncharacterized protein</fullName>
    </submittedName>
</protein>